<protein>
    <submittedName>
        <fullName evidence="3">DUF4200 domain-containing protein</fullName>
    </submittedName>
</protein>
<keyword evidence="2" id="KW-1185">Reference proteome</keyword>
<evidence type="ECO:0000313" key="2">
    <source>
        <dbReference type="Proteomes" id="UP000050761"/>
    </source>
</evidence>
<evidence type="ECO:0000256" key="1">
    <source>
        <dbReference type="SAM" id="Coils"/>
    </source>
</evidence>
<sequence>LQRCRGHDASANPVRRYQLIQFDVLLDEEKRAVDEADKEVRFKTALQDETMTEMRNAYFDMQNELRNERNETARTMRRMEEAHRSIMTQITKMNASY</sequence>
<feature type="coiled-coil region" evidence="1">
    <location>
        <begin position="51"/>
        <end position="82"/>
    </location>
</feature>
<organism evidence="2 3">
    <name type="scientific">Heligmosomoides polygyrus</name>
    <name type="common">Parasitic roundworm</name>
    <dbReference type="NCBI Taxonomy" id="6339"/>
    <lineage>
        <taxon>Eukaryota</taxon>
        <taxon>Metazoa</taxon>
        <taxon>Ecdysozoa</taxon>
        <taxon>Nematoda</taxon>
        <taxon>Chromadorea</taxon>
        <taxon>Rhabditida</taxon>
        <taxon>Rhabditina</taxon>
        <taxon>Rhabditomorpha</taxon>
        <taxon>Strongyloidea</taxon>
        <taxon>Heligmosomidae</taxon>
        <taxon>Heligmosomoides</taxon>
    </lineage>
</organism>
<evidence type="ECO:0000313" key="3">
    <source>
        <dbReference type="WBParaSite" id="HPBE_0000381301-mRNA-1"/>
    </source>
</evidence>
<accession>A0A183FCC1</accession>
<dbReference type="WBParaSite" id="HPBE_0000381301-mRNA-1">
    <property type="protein sequence ID" value="HPBE_0000381301-mRNA-1"/>
    <property type="gene ID" value="HPBE_0000381301"/>
</dbReference>
<reference evidence="3" key="1">
    <citation type="submission" date="2019-09" db="UniProtKB">
        <authorList>
            <consortium name="WormBaseParasite"/>
        </authorList>
    </citation>
    <scope>IDENTIFICATION</scope>
</reference>
<name>A0A183FCC1_HELPZ</name>
<keyword evidence="1" id="KW-0175">Coiled coil</keyword>
<dbReference type="AlphaFoldDB" id="A0A183FCC1"/>
<proteinExistence type="predicted"/>
<dbReference type="Proteomes" id="UP000050761">
    <property type="component" value="Unassembled WGS sequence"/>
</dbReference>